<evidence type="ECO:0000313" key="4">
    <source>
        <dbReference type="EMBL" id="KAK4250203.1"/>
    </source>
</evidence>
<comment type="caution">
    <text evidence="4">The sequence shown here is derived from an EMBL/GenBank/DDBJ whole genome shotgun (WGS) entry which is preliminary data.</text>
</comment>
<dbReference type="Proteomes" id="UP001303647">
    <property type="component" value="Unassembled WGS sequence"/>
</dbReference>
<feature type="region of interest" description="Disordered" evidence="1">
    <location>
        <begin position="85"/>
        <end position="131"/>
    </location>
</feature>
<gene>
    <name evidence="4" type="ORF">C7999DRAFT_38716</name>
</gene>
<sequence>MATTKTIIRWKMRVDCHIDAHGQDQPSRYYKQDVPNPPAKEKPEDKSPAKQILGLSVPVFWTIAVIAVLVVLGTGVGIGVGVGLSQSRSSSDSPAPSTPTTADPDPTDPDPAATDLTSESPSSTSSAPVTSGTVGLAANSCTFSTPRTFTASDGTAFTQFCFTDWPNNGEAEDGSEVSDLRRLTLYTFEDCMEACVSFNNNIEADETPCKAVTYNSNLTSIIAVGKQGGNCFLKDKKGVNVLAIAESASAYVV</sequence>
<feature type="compositionally biased region" description="Basic and acidic residues" evidence="1">
    <location>
        <begin position="39"/>
        <end position="48"/>
    </location>
</feature>
<dbReference type="AlphaFoldDB" id="A0AAN7HSU0"/>
<dbReference type="InterPro" id="IPR003609">
    <property type="entry name" value="Pan_app"/>
</dbReference>
<keyword evidence="2" id="KW-1133">Transmembrane helix</keyword>
<protein>
    <recommendedName>
        <fullName evidence="3">Apple domain-containing protein</fullName>
    </recommendedName>
</protein>
<dbReference type="EMBL" id="MU857615">
    <property type="protein sequence ID" value="KAK4250203.1"/>
    <property type="molecule type" value="Genomic_DNA"/>
</dbReference>
<dbReference type="PROSITE" id="PS50948">
    <property type="entry name" value="PAN"/>
    <property type="match status" value="1"/>
</dbReference>
<feature type="domain" description="Apple" evidence="3">
    <location>
        <begin position="161"/>
        <end position="253"/>
    </location>
</feature>
<keyword evidence="2" id="KW-0812">Transmembrane</keyword>
<reference evidence="4" key="1">
    <citation type="journal article" date="2023" name="Mol. Phylogenet. Evol.">
        <title>Genome-scale phylogeny and comparative genomics of the fungal order Sordariales.</title>
        <authorList>
            <person name="Hensen N."/>
            <person name="Bonometti L."/>
            <person name="Westerberg I."/>
            <person name="Brannstrom I.O."/>
            <person name="Guillou S."/>
            <person name="Cros-Aarteil S."/>
            <person name="Calhoun S."/>
            <person name="Haridas S."/>
            <person name="Kuo A."/>
            <person name="Mondo S."/>
            <person name="Pangilinan J."/>
            <person name="Riley R."/>
            <person name="LaButti K."/>
            <person name="Andreopoulos B."/>
            <person name="Lipzen A."/>
            <person name="Chen C."/>
            <person name="Yan M."/>
            <person name="Daum C."/>
            <person name="Ng V."/>
            <person name="Clum A."/>
            <person name="Steindorff A."/>
            <person name="Ohm R.A."/>
            <person name="Martin F."/>
            <person name="Silar P."/>
            <person name="Natvig D.O."/>
            <person name="Lalanne C."/>
            <person name="Gautier V."/>
            <person name="Ament-Velasquez S.L."/>
            <person name="Kruys A."/>
            <person name="Hutchinson M.I."/>
            <person name="Powell A.J."/>
            <person name="Barry K."/>
            <person name="Miller A.N."/>
            <person name="Grigoriev I.V."/>
            <person name="Debuchy R."/>
            <person name="Gladieux P."/>
            <person name="Hiltunen Thoren M."/>
            <person name="Johannesson H."/>
        </authorList>
    </citation>
    <scope>NUCLEOTIDE SEQUENCE</scope>
    <source>
        <strain evidence="4">CBS 359.72</strain>
    </source>
</reference>
<organism evidence="4 5">
    <name type="scientific">Corynascus novoguineensis</name>
    <dbReference type="NCBI Taxonomy" id="1126955"/>
    <lineage>
        <taxon>Eukaryota</taxon>
        <taxon>Fungi</taxon>
        <taxon>Dikarya</taxon>
        <taxon>Ascomycota</taxon>
        <taxon>Pezizomycotina</taxon>
        <taxon>Sordariomycetes</taxon>
        <taxon>Sordariomycetidae</taxon>
        <taxon>Sordariales</taxon>
        <taxon>Chaetomiaceae</taxon>
        <taxon>Corynascus</taxon>
    </lineage>
</organism>
<evidence type="ECO:0000259" key="3">
    <source>
        <dbReference type="PROSITE" id="PS50948"/>
    </source>
</evidence>
<feature type="region of interest" description="Disordered" evidence="1">
    <location>
        <begin position="22"/>
        <end position="48"/>
    </location>
</feature>
<name>A0AAN7HSU0_9PEZI</name>
<keyword evidence="5" id="KW-1185">Reference proteome</keyword>
<feature type="transmembrane region" description="Helical" evidence="2">
    <location>
        <begin position="59"/>
        <end position="84"/>
    </location>
</feature>
<evidence type="ECO:0000313" key="5">
    <source>
        <dbReference type="Proteomes" id="UP001303647"/>
    </source>
</evidence>
<proteinExistence type="predicted"/>
<accession>A0AAN7HSU0</accession>
<feature type="compositionally biased region" description="Low complexity" evidence="1">
    <location>
        <begin position="89"/>
        <end position="131"/>
    </location>
</feature>
<keyword evidence="2" id="KW-0472">Membrane</keyword>
<reference evidence="4" key="2">
    <citation type="submission" date="2023-05" db="EMBL/GenBank/DDBJ databases">
        <authorList>
            <consortium name="Lawrence Berkeley National Laboratory"/>
            <person name="Steindorff A."/>
            <person name="Hensen N."/>
            <person name="Bonometti L."/>
            <person name="Westerberg I."/>
            <person name="Brannstrom I.O."/>
            <person name="Guillou S."/>
            <person name="Cros-Aarteil S."/>
            <person name="Calhoun S."/>
            <person name="Haridas S."/>
            <person name="Kuo A."/>
            <person name="Mondo S."/>
            <person name="Pangilinan J."/>
            <person name="Riley R."/>
            <person name="Labutti K."/>
            <person name="Andreopoulos B."/>
            <person name="Lipzen A."/>
            <person name="Chen C."/>
            <person name="Yanf M."/>
            <person name="Daum C."/>
            <person name="Ng V."/>
            <person name="Clum A."/>
            <person name="Ohm R."/>
            <person name="Martin F."/>
            <person name="Silar P."/>
            <person name="Natvig D."/>
            <person name="Lalanne C."/>
            <person name="Gautier V."/>
            <person name="Ament-Velasquez S.L."/>
            <person name="Kruys A."/>
            <person name="Hutchinson M.I."/>
            <person name="Powell A.J."/>
            <person name="Barry K."/>
            <person name="Miller A.N."/>
            <person name="Grigoriev I.V."/>
            <person name="Debuchy R."/>
            <person name="Gladieux P."/>
            <person name="Thoren M.H."/>
            <person name="Johannesson H."/>
        </authorList>
    </citation>
    <scope>NUCLEOTIDE SEQUENCE</scope>
    <source>
        <strain evidence="4">CBS 359.72</strain>
    </source>
</reference>
<evidence type="ECO:0000256" key="1">
    <source>
        <dbReference type="SAM" id="MobiDB-lite"/>
    </source>
</evidence>
<evidence type="ECO:0000256" key="2">
    <source>
        <dbReference type="SAM" id="Phobius"/>
    </source>
</evidence>